<dbReference type="Proteomes" id="UP001165740">
    <property type="component" value="Chromosome 14"/>
</dbReference>
<feature type="region of interest" description="Disordered" evidence="2">
    <location>
        <begin position="462"/>
        <end position="519"/>
    </location>
</feature>
<protein>
    <submittedName>
        <fullName evidence="5">Ubiquitin carboxyl-terminal hydrolase 25-like isoform X1</fullName>
    </submittedName>
</protein>
<dbReference type="GO" id="GO:0004843">
    <property type="term" value="F:cysteine-type deubiquitinase activity"/>
    <property type="evidence" value="ECO:0007669"/>
    <property type="project" value="InterPro"/>
</dbReference>
<gene>
    <name evidence="5" type="primary">LOC106066045</name>
</gene>
<accession>A0A9W2YUF1</accession>
<feature type="compositionally biased region" description="Polar residues" evidence="2">
    <location>
        <begin position="481"/>
        <end position="519"/>
    </location>
</feature>
<dbReference type="InterPro" id="IPR001394">
    <property type="entry name" value="Peptidase_C19_UCH"/>
</dbReference>
<dbReference type="InterPro" id="IPR038765">
    <property type="entry name" value="Papain-like_cys_pep_sf"/>
</dbReference>
<evidence type="ECO:0000313" key="4">
    <source>
        <dbReference type="Proteomes" id="UP001165740"/>
    </source>
</evidence>
<dbReference type="InterPro" id="IPR050164">
    <property type="entry name" value="Peptidase_C19"/>
</dbReference>
<dbReference type="Gene3D" id="3.90.70.10">
    <property type="entry name" value="Cysteine proteinases"/>
    <property type="match status" value="1"/>
</dbReference>
<feature type="coiled-coil region" evidence="1">
    <location>
        <begin position="411"/>
        <end position="438"/>
    </location>
</feature>
<organism evidence="4 5">
    <name type="scientific">Biomphalaria glabrata</name>
    <name type="common">Bloodfluke planorb</name>
    <name type="synonym">Freshwater snail</name>
    <dbReference type="NCBI Taxonomy" id="6526"/>
    <lineage>
        <taxon>Eukaryota</taxon>
        <taxon>Metazoa</taxon>
        <taxon>Spiralia</taxon>
        <taxon>Lophotrochozoa</taxon>
        <taxon>Mollusca</taxon>
        <taxon>Gastropoda</taxon>
        <taxon>Heterobranchia</taxon>
        <taxon>Euthyneura</taxon>
        <taxon>Panpulmonata</taxon>
        <taxon>Hygrophila</taxon>
        <taxon>Lymnaeoidea</taxon>
        <taxon>Planorbidae</taxon>
        <taxon>Biomphalaria</taxon>
    </lineage>
</organism>
<dbReference type="OrthoDB" id="2420415at2759"/>
<evidence type="ECO:0000313" key="5">
    <source>
        <dbReference type="RefSeq" id="XP_055866418.1"/>
    </source>
</evidence>
<dbReference type="AlphaFoldDB" id="A0A9W2YUF1"/>
<dbReference type="GO" id="GO:0016579">
    <property type="term" value="P:protein deubiquitination"/>
    <property type="evidence" value="ECO:0007669"/>
    <property type="project" value="InterPro"/>
</dbReference>
<dbReference type="PROSITE" id="PS50235">
    <property type="entry name" value="USP_3"/>
    <property type="match status" value="1"/>
</dbReference>
<keyword evidence="4" id="KW-1185">Reference proteome</keyword>
<dbReference type="SUPFAM" id="SSF54001">
    <property type="entry name" value="Cysteine proteinases"/>
    <property type="match status" value="1"/>
</dbReference>
<dbReference type="GeneID" id="106066045"/>
<dbReference type="GO" id="GO:0005634">
    <property type="term" value="C:nucleus"/>
    <property type="evidence" value="ECO:0007669"/>
    <property type="project" value="TreeGrafter"/>
</dbReference>
<dbReference type="GO" id="GO:0005829">
    <property type="term" value="C:cytosol"/>
    <property type="evidence" value="ECO:0007669"/>
    <property type="project" value="TreeGrafter"/>
</dbReference>
<feature type="region of interest" description="Disordered" evidence="2">
    <location>
        <begin position="785"/>
        <end position="835"/>
    </location>
</feature>
<name>A0A9W2YUF1_BIOGL</name>
<evidence type="ECO:0000256" key="1">
    <source>
        <dbReference type="SAM" id="Coils"/>
    </source>
</evidence>
<dbReference type="CDD" id="cd20485">
    <property type="entry name" value="USP25_USP28_C-like"/>
    <property type="match status" value="1"/>
</dbReference>
<dbReference type="PANTHER" id="PTHR24006:SF944">
    <property type="entry name" value="UBIQUITIN CARBOXYL-TERMINAL HYDROLASE"/>
    <property type="match status" value="1"/>
</dbReference>
<feature type="compositionally biased region" description="Low complexity" evidence="2">
    <location>
        <begin position="785"/>
        <end position="815"/>
    </location>
</feature>
<dbReference type="Pfam" id="PF00443">
    <property type="entry name" value="UCH"/>
    <property type="match status" value="1"/>
</dbReference>
<feature type="domain" description="USP" evidence="3">
    <location>
        <begin position="177"/>
        <end position="729"/>
    </location>
</feature>
<feature type="coiled-coil region" evidence="1">
    <location>
        <begin position="628"/>
        <end position="655"/>
    </location>
</feature>
<dbReference type="PROSITE" id="PS00972">
    <property type="entry name" value="USP_1"/>
    <property type="match status" value="1"/>
</dbReference>
<feature type="region of interest" description="Disordered" evidence="2">
    <location>
        <begin position="70"/>
        <end position="109"/>
    </location>
</feature>
<keyword evidence="1" id="KW-0175">Coiled coil</keyword>
<reference evidence="5" key="1">
    <citation type="submission" date="2025-08" db="UniProtKB">
        <authorList>
            <consortium name="RefSeq"/>
        </authorList>
    </citation>
    <scope>IDENTIFICATION</scope>
</reference>
<dbReference type="OMA" id="PTMQGII"/>
<dbReference type="InterPro" id="IPR018200">
    <property type="entry name" value="USP_CS"/>
</dbReference>
<sequence length="1177" mass="133115">MTVEQSPLPVRPAQRTREDSLTLAKIKEVTGAPDDVIEEAIRACLRTDGTLKIEDVVTTIIGDDIAHGATKSKTHVRQTNTKPQDHVDAMSSTSTEGQKKQPAPGKLTSAPDEYIDLTRDAQGILGGQISREEQDISRVLEASLAESKGTTKRKRGELWFIDPLNPYERKRQDGWPVGLKNVGNTCWFSAVIQSLFHIRKFRDIVLHYKHRSTTDNELARNLRFVMELQQLFALMVGSHRKYVDPSKSVDILKEASASTVLDGQQDVSEFQHKLLDWLEDAFRDPTSPSSENPVHKLFQGKYLAEGIHEGKVFSQEVTFGQYPLNVVGFRDIHESLEATTAQGEIETINGDSSQKSGQEIWFKDLPLVLTFELSRFGFNQQLNRAEKIHQELTFPPVIYVDRYLECNKVLTKQKREEARKLKDELTSLQARLDKFMNYGSSNKRYPLPDVLQYALEFAESSPVTPQQTADVEMESPLPFPRTSQDVQMTPVSHYASTSEIDQSTPSTPEHNPSCHMTSYCNLSQKDRGIQTKTTSSSLSSSPVPEAKKFKDSSVQVEFDATLMPSSVVLTQSCPSQSAFLPMGQTFVHTPVAGCSGDFHPSCSQTDPHPRTVSTDELRVLHNCLKRWREEVETDVRELQKNINVLEKKLDKMYSADSMKKFPYHLHAVLVHEGQAVSGHYWSFIFDERRDKWLKFNDITVSESSFEEMRKESVGGFHNASAYCLMYIDKARLEEGQEELSPTAVSQHDLLASLPADLRGIVEEDNAAFQQELHAWDEEQRRKTLAATSSTVSSSVTTVTASTMTPASSSSVVSPSQWRNTEGPSRPRSGSDDQDVVVTGEQRPGEAVIIKPMNSAFARLADQHAQLSVPQTLEATSNMANSITNTQEVIKKAMEKELVRLKGLSTTLLKQLPSEDPRLGHIVLYLLCSHADELSVQIILSEQFALCALMDTLRIKGLRQHAHEMYKALYNSAGKEGIKFYEFWHKRYHHFRQSIFMFSEAVDAYCSHRYQEALPYFCQAWLHNAEPNIASGMLYEEAKINSKMLSYFRRKSLQKLNHMTLKSFECEEDMTDALTIMMQQILPALSHISQSELKEDMAAVEEVREKWCQFLEKDLSAEKIERLQDFLSKMFDGNGTTVHFTLSSVRENNLGQMLSEKYVEVLRKLKVAGELNSWLEAS</sequence>
<dbReference type="PROSITE" id="PS00973">
    <property type="entry name" value="USP_2"/>
    <property type="match status" value="1"/>
</dbReference>
<proteinExistence type="predicted"/>
<evidence type="ECO:0000259" key="3">
    <source>
        <dbReference type="PROSITE" id="PS50235"/>
    </source>
</evidence>
<dbReference type="RefSeq" id="XP_055866418.1">
    <property type="nucleotide sequence ID" value="XM_056010443.1"/>
</dbReference>
<dbReference type="PANTHER" id="PTHR24006">
    <property type="entry name" value="UBIQUITIN CARBOXYL-TERMINAL HYDROLASE"/>
    <property type="match status" value="1"/>
</dbReference>
<dbReference type="InterPro" id="IPR028889">
    <property type="entry name" value="USP"/>
</dbReference>
<evidence type="ECO:0000256" key="2">
    <source>
        <dbReference type="SAM" id="MobiDB-lite"/>
    </source>
</evidence>